<accession>A0A6A6J9B0</accession>
<keyword evidence="1" id="KW-0175">Coiled coil</keyword>
<evidence type="ECO:0000256" key="2">
    <source>
        <dbReference type="SAM" id="MobiDB-lite"/>
    </source>
</evidence>
<evidence type="ECO:0000313" key="4">
    <source>
        <dbReference type="Proteomes" id="UP000800097"/>
    </source>
</evidence>
<sequence length="261" mass="29533">MPGSVRGVRRLAKEIRKEQAVHTARLEEIIRAYGKLAIKNDILQHEVTGLRAALVEEKKKRKRGKGMGLFDKERPGEAQFFTPSKVAVVRQRAEEIETESQLQKSLAEEKRIQQAREKEEKALAKVEKAREREAKKQAKIAEREHATKQKEERKAEKLVLKQIQLENKARLAAEQEAWKKRSGEDLGKPVVKKHKITTQEQAKAPKKVTQIEKQALKNRAMAANSSADVCGSDCSGSNQDGQVLRVSRTGHKIAPPQRFLD</sequence>
<dbReference type="Proteomes" id="UP000800097">
    <property type="component" value="Unassembled WGS sequence"/>
</dbReference>
<reference evidence="3" key="1">
    <citation type="journal article" date="2020" name="Stud. Mycol.">
        <title>101 Dothideomycetes genomes: a test case for predicting lifestyles and emergence of pathogens.</title>
        <authorList>
            <person name="Haridas S."/>
            <person name="Albert R."/>
            <person name="Binder M."/>
            <person name="Bloem J."/>
            <person name="Labutti K."/>
            <person name="Salamov A."/>
            <person name="Andreopoulos B."/>
            <person name="Baker S."/>
            <person name="Barry K."/>
            <person name="Bills G."/>
            <person name="Bluhm B."/>
            <person name="Cannon C."/>
            <person name="Castanera R."/>
            <person name="Culley D."/>
            <person name="Daum C."/>
            <person name="Ezra D."/>
            <person name="Gonzalez J."/>
            <person name="Henrissat B."/>
            <person name="Kuo A."/>
            <person name="Liang C."/>
            <person name="Lipzen A."/>
            <person name="Lutzoni F."/>
            <person name="Magnuson J."/>
            <person name="Mondo S."/>
            <person name="Nolan M."/>
            <person name="Ohm R."/>
            <person name="Pangilinan J."/>
            <person name="Park H.-J."/>
            <person name="Ramirez L."/>
            <person name="Alfaro M."/>
            <person name="Sun H."/>
            <person name="Tritt A."/>
            <person name="Yoshinaga Y."/>
            <person name="Zwiers L.-H."/>
            <person name="Turgeon B."/>
            <person name="Goodwin S."/>
            <person name="Spatafora J."/>
            <person name="Crous P."/>
            <person name="Grigoriev I."/>
        </authorList>
    </citation>
    <scope>NUCLEOTIDE SEQUENCE</scope>
    <source>
        <strain evidence="3">CBS 379.55</strain>
    </source>
</reference>
<gene>
    <name evidence="3" type="ORF">EI97DRAFT_445635</name>
</gene>
<protein>
    <recommendedName>
        <fullName evidence="5">TolA, Membrane protein involved in colicin uptake</fullName>
    </recommendedName>
</protein>
<evidence type="ECO:0000256" key="1">
    <source>
        <dbReference type="SAM" id="Coils"/>
    </source>
</evidence>
<dbReference type="AlphaFoldDB" id="A0A6A6J9B0"/>
<feature type="region of interest" description="Disordered" evidence="2">
    <location>
        <begin position="179"/>
        <end position="208"/>
    </location>
</feature>
<dbReference type="EMBL" id="ML986519">
    <property type="protein sequence ID" value="KAF2272558.1"/>
    <property type="molecule type" value="Genomic_DNA"/>
</dbReference>
<evidence type="ECO:0000313" key="3">
    <source>
        <dbReference type="EMBL" id="KAF2272558.1"/>
    </source>
</evidence>
<dbReference type="OrthoDB" id="3795213at2759"/>
<keyword evidence="4" id="KW-1185">Reference proteome</keyword>
<evidence type="ECO:0008006" key="5">
    <source>
        <dbReference type="Google" id="ProtNLM"/>
    </source>
</evidence>
<dbReference type="RefSeq" id="XP_033650097.1">
    <property type="nucleotide sequence ID" value="XM_033799978.1"/>
</dbReference>
<dbReference type="GeneID" id="54553153"/>
<organism evidence="3 4">
    <name type="scientific">Westerdykella ornata</name>
    <dbReference type="NCBI Taxonomy" id="318751"/>
    <lineage>
        <taxon>Eukaryota</taxon>
        <taxon>Fungi</taxon>
        <taxon>Dikarya</taxon>
        <taxon>Ascomycota</taxon>
        <taxon>Pezizomycotina</taxon>
        <taxon>Dothideomycetes</taxon>
        <taxon>Pleosporomycetidae</taxon>
        <taxon>Pleosporales</taxon>
        <taxon>Sporormiaceae</taxon>
        <taxon>Westerdykella</taxon>
    </lineage>
</organism>
<proteinExistence type="predicted"/>
<feature type="coiled-coil region" evidence="1">
    <location>
        <begin position="109"/>
        <end position="168"/>
    </location>
</feature>
<name>A0A6A6J9B0_WESOR</name>